<protein>
    <submittedName>
        <fullName evidence="1">Uncharacterized protein</fullName>
    </submittedName>
</protein>
<evidence type="ECO:0000313" key="2">
    <source>
        <dbReference type="Proteomes" id="UP001497535"/>
    </source>
</evidence>
<accession>A0ACB1ALG7</accession>
<sequence length="182" mass="21533">METKTSKCTAKTQWHTSLVIKTFFYLENKTPRYILKLPNNLKTIEEMITIRFWLEQLFNCCFENAKFRNIMFNPKMFNLLFDDDKTIVKQFHIQSLALSGNHTIENIFGLSLKHFAIYESVGFTSLQDYIFEQQTNILFNIIINEGYRLLKVSFGFCDFSKLYDLIVEVSEDLFKNSNLNMP</sequence>
<comment type="caution">
    <text evidence="1">The sequence shown here is derived from an EMBL/GenBank/DDBJ whole genome shotgun (WGS) entry which is preliminary data.</text>
</comment>
<organism evidence="1 2">
    <name type="scientific">Meloidogyne enterolobii</name>
    <name type="common">Root-knot nematode worm</name>
    <name type="synonym">Meloidogyne mayaguensis</name>
    <dbReference type="NCBI Taxonomy" id="390850"/>
    <lineage>
        <taxon>Eukaryota</taxon>
        <taxon>Metazoa</taxon>
        <taxon>Ecdysozoa</taxon>
        <taxon>Nematoda</taxon>
        <taxon>Chromadorea</taxon>
        <taxon>Rhabditida</taxon>
        <taxon>Tylenchina</taxon>
        <taxon>Tylenchomorpha</taxon>
        <taxon>Tylenchoidea</taxon>
        <taxon>Meloidogynidae</taxon>
        <taxon>Meloidogyninae</taxon>
        <taxon>Meloidogyne</taxon>
    </lineage>
</organism>
<name>A0ACB1ALG7_MELEN</name>
<dbReference type="Proteomes" id="UP001497535">
    <property type="component" value="Unassembled WGS sequence"/>
</dbReference>
<reference evidence="1" key="1">
    <citation type="submission" date="2023-11" db="EMBL/GenBank/DDBJ databases">
        <authorList>
            <person name="Poullet M."/>
        </authorList>
    </citation>
    <scope>NUCLEOTIDE SEQUENCE</scope>
    <source>
        <strain evidence="1">E1834</strain>
    </source>
</reference>
<dbReference type="EMBL" id="CAVMJV010000088">
    <property type="protein sequence ID" value="CAK5091432.1"/>
    <property type="molecule type" value="Genomic_DNA"/>
</dbReference>
<evidence type="ECO:0000313" key="1">
    <source>
        <dbReference type="EMBL" id="CAK5091432.1"/>
    </source>
</evidence>
<proteinExistence type="predicted"/>
<keyword evidence="2" id="KW-1185">Reference proteome</keyword>
<gene>
    <name evidence="1" type="ORF">MENTE1834_LOCUS39270</name>
</gene>